<protein>
    <submittedName>
        <fullName evidence="3">Esterase/lipase family protein</fullName>
    </submittedName>
</protein>
<feature type="region of interest" description="Disordered" evidence="1">
    <location>
        <begin position="288"/>
        <end position="308"/>
    </location>
</feature>
<dbReference type="PANTHER" id="PTHR37946">
    <property type="entry name" value="SLL1969 PROTEIN"/>
    <property type="match status" value="1"/>
</dbReference>
<dbReference type="InterPro" id="IPR029058">
    <property type="entry name" value="AB_hydrolase_fold"/>
</dbReference>
<evidence type="ECO:0000313" key="3">
    <source>
        <dbReference type="EMBL" id="MFC6957801.1"/>
    </source>
</evidence>
<dbReference type="SUPFAM" id="SSF53474">
    <property type="entry name" value="alpha/beta-Hydrolases"/>
    <property type="match status" value="1"/>
</dbReference>
<dbReference type="EMBL" id="JBHSYS010000002">
    <property type="protein sequence ID" value="MFC6957801.1"/>
    <property type="molecule type" value="Genomic_DNA"/>
</dbReference>
<reference evidence="4" key="1">
    <citation type="journal article" date="2019" name="Int. J. Syst. Evol. Microbiol.">
        <title>The Global Catalogue of Microorganisms (GCM) 10K type strain sequencing project: providing services to taxonomists for standard genome sequencing and annotation.</title>
        <authorList>
            <consortium name="The Broad Institute Genomics Platform"/>
            <consortium name="The Broad Institute Genome Sequencing Center for Infectious Disease"/>
            <person name="Wu L."/>
            <person name="Ma J."/>
        </authorList>
    </citation>
    <scope>NUCLEOTIDE SEQUENCE [LARGE SCALE GENOMIC DNA]</scope>
    <source>
        <strain evidence="4">KACC 12634</strain>
    </source>
</reference>
<sequence length="308" mass="34009">MRAAVVLIHGIFSDASAWDELRALMDSDDDLSSFTHQPFEYPTPPFNFNPFVRIPDFDDLAEVLTGYIERVCRDYDYLVIVTHSQGGLILQRFLAQMVRAGRGYDLARIKRIVLYACPNTGSTFLGPVRTFVRRIIRNPQEKSLKTLCAEVAAAHREVVSRIQGADCISESKCPIPIRAYAGASDRIVRPASAKGSFADIGTILGNHKSIIRPKSANAQVYMEFRQLLLDAAVLAEHPVLGAPDLAIGGALMMESNPNPIATWMRSYPGGVSDTISIHNQDALDRLTSTPPMPELLWPKPEGEPDDCE</sequence>
<dbReference type="Proteomes" id="UP001596470">
    <property type="component" value="Unassembled WGS sequence"/>
</dbReference>
<dbReference type="Gene3D" id="3.40.50.1820">
    <property type="entry name" value="alpha/beta hydrolase"/>
    <property type="match status" value="1"/>
</dbReference>
<dbReference type="RefSeq" id="WP_382349999.1">
    <property type="nucleotide sequence ID" value="NZ_JBHMBP010000002.1"/>
</dbReference>
<accession>A0ABW2D988</accession>
<evidence type="ECO:0000259" key="2">
    <source>
        <dbReference type="Pfam" id="PF12697"/>
    </source>
</evidence>
<proteinExistence type="predicted"/>
<keyword evidence="4" id="KW-1185">Reference proteome</keyword>
<evidence type="ECO:0000313" key="4">
    <source>
        <dbReference type="Proteomes" id="UP001596470"/>
    </source>
</evidence>
<evidence type="ECO:0000256" key="1">
    <source>
        <dbReference type="SAM" id="MobiDB-lite"/>
    </source>
</evidence>
<dbReference type="InterPro" id="IPR000073">
    <property type="entry name" value="AB_hydrolase_1"/>
</dbReference>
<dbReference type="PANTHER" id="PTHR37946:SF1">
    <property type="entry name" value="SLL1969 PROTEIN"/>
    <property type="match status" value="1"/>
</dbReference>
<gene>
    <name evidence="3" type="ORF">ACFQS3_11400</name>
</gene>
<comment type="caution">
    <text evidence="3">The sequence shown here is derived from an EMBL/GenBank/DDBJ whole genome shotgun (WGS) entry which is preliminary data.</text>
</comment>
<name>A0ABW2D988_9ACTN</name>
<dbReference type="Pfam" id="PF12697">
    <property type="entry name" value="Abhydrolase_6"/>
    <property type="match status" value="1"/>
</dbReference>
<feature type="domain" description="AB hydrolase-1" evidence="2">
    <location>
        <begin position="5"/>
        <end position="137"/>
    </location>
</feature>
<organism evidence="3 4">
    <name type="scientific">Glycomyces mayteni</name>
    <dbReference type="NCBI Taxonomy" id="543887"/>
    <lineage>
        <taxon>Bacteria</taxon>
        <taxon>Bacillati</taxon>
        <taxon>Actinomycetota</taxon>
        <taxon>Actinomycetes</taxon>
        <taxon>Glycomycetales</taxon>
        <taxon>Glycomycetaceae</taxon>
        <taxon>Glycomyces</taxon>
    </lineage>
</organism>